<dbReference type="Proteomes" id="UP000015100">
    <property type="component" value="Unassembled WGS sequence"/>
</dbReference>
<gene>
    <name evidence="2" type="ORF">H072_2271</name>
</gene>
<reference evidence="2 3" key="1">
    <citation type="journal article" date="2013" name="PLoS Genet.">
        <title>Genomic mechanisms accounting for the adaptation to parasitism in nematode-trapping fungi.</title>
        <authorList>
            <person name="Meerupati T."/>
            <person name="Andersson K.M."/>
            <person name="Friman E."/>
            <person name="Kumar D."/>
            <person name="Tunlid A."/>
            <person name="Ahren D."/>
        </authorList>
    </citation>
    <scope>NUCLEOTIDE SEQUENCE [LARGE SCALE GENOMIC DNA]</scope>
    <source>
        <strain evidence="2 3">CBS 200.50</strain>
    </source>
</reference>
<protein>
    <recommendedName>
        <fullName evidence="1">PA14 domain-containing protein</fullName>
    </recommendedName>
</protein>
<reference evidence="3" key="2">
    <citation type="submission" date="2013-04" db="EMBL/GenBank/DDBJ databases">
        <title>Genomic mechanisms accounting for the adaptation to parasitism in nematode-trapping fungi.</title>
        <authorList>
            <person name="Ahren D.G."/>
        </authorList>
    </citation>
    <scope>NUCLEOTIDE SEQUENCE [LARGE SCALE GENOMIC DNA]</scope>
    <source>
        <strain evidence="3">CBS 200.50</strain>
    </source>
</reference>
<dbReference type="OrthoDB" id="4388755at2759"/>
<dbReference type="Gene3D" id="2.60.120.1560">
    <property type="match status" value="1"/>
</dbReference>
<evidence type="ECO:0000313" key="3">
    <source>
        <dbReference type="Proteomes" id="UP000015100"/>
    </source>
</evidence>
<dbReference type="HOGENOM" id="CLU_748067_0_0_1"/>
<dbReference type="PROSITE" id="PS51820">
    <property type="entry name" value="PA14"/>
    <property type="match status" value="1"/>
</dbReference>
<sequence length="370" mass="41231">MPIDLRWFSNHLPYSTGFAPRIGGDFNSVSPYNLSRSDAYDLIGLNHRAYFYAPDTNSYVCALGTTQSNIETNDFAAAWIGNNSYTNWEESNADIIYYQGQPNRPFGSPKYSVTLSLTAGSYTPFRFLWQTDSEPCVPDVRPFEEPFGQEGPGFVPATDLPDTSCHNGGGVQVAAFRNPFPYSTSSGTYPEPPTYDEHFVRNAPVLDSTTAPSISQVRQSMPYGMTGGPDTALWYRGYFYAPKTLLYTFHIESDLGIAQLWLSSYAYSLWATGIAQINYFPNEPQRGVQKGSGRTTYHIMLSAGTYLPIRLLWIDGPGGITFNLTISDENGFKYLEPETASPYLLTAVCTPYQARNFSDPFGNEYLAWNA</sequence>
<keyword evidence="3" id="KW-1185">Reference proteome</keyword>
<evidence type="ECO:0000313" key="2">
    <source>
        <dbReference type="EMBL" id="EPS43759.1"/>
    </source>
</evidence>
<organism evidence="2 3">
    <name type="scientific">Dactylellina haptotyla (strain CBS 200.50)</name>
    <name type="common">Nematode-trapping fungus</name>
    <name type="synonym">Monacrosporium haptotylum</name>
    <dbReference type="NCBI Taxonomy" id="1284197"/>
    <lineage>
        <taxon>Eukaryota</taxon>
        <taxon>Fungi</taxon>
        <taxon>Dikarya</taxon>
        <taxon>Ascomycota</taxon>
        <taxon>Pezizomycotina</taxon>
        <taxon>Orbiliomycetes</taxon>
        <taxon>Orbiliales</taxon>
        <taxon>Orbiliaceae</taxon>
        <taxon>Dactylellina</taxon>
    </lineage>
</organism>
<dbReference type="Pfam" id="PF10528">
    <property type="entry name" value="GLEYA"/>
    <property type="match status" value="2"/>
</dbReference>
<dbReference type="InterPro" id="IPR018871">
    <property type="entry name" value="GLEYA_adhesin_domain"/>
</dbReference>
<accession>S8ALI0</accession>
<dbReference type="InterPro" id="IPR037524">
    <property type="entry name" value="PA14/GLEYA"/>
</dbReference>
<dbReference type="EMBL" id="AQGS01000067">
    <property type="protein sequence ID" value="EPS43759.1"/>
    <property type="molecule type" value="Genomic_DNA"/>
</dbReference>
<evidence type="ECO:0000259" key="1">
    <source>
        <dbReference type="PROSITE" id="PS51820"/>
    </source>
</evidence>
<proteinExistence type="predicted"/>
<feature type="domain" description="PA14" evidence="1">
    <location>
        <begin position="180"/>
        <end position="340"/>
    </location>
</feature>
<dbReference type="AlphaFoldDB" id="S8ALI0"/>
<name>S8ALI0_DACHA</name>
<comment type="caution">
    <text evidence="2">The sequence shown here is derived from an EMBL/GenBank/DDBJ whole genome shotgun (WGS) entry which is preliminary data.</text>
</comment>